<keyword evidence="4 7" id="KW-1133">Transmembrane helix</keyword>
<feature type="domain" description="Major facilitator superfamily (MFS) profile" evidence="8">
    <location>
        <begin position="292"/>
        <end position="487"/>
    </location>
</feature>
<dbReference type="GO" id="GO:0022857">
    <property type="term" value="F:transmembrane transporter activity"/>
    <property type="evidence" value="ECO:0007669"/>
    <property type="project" value="InterPro"/>
</dbReference>
<dbReference type="InterPro" id="IPR020846">
    <property type="entry name" value="MFS_dom"/>
</dbReference>
<evidence type="ECO:0000256" key="1">
    <source>
        <dbReference type="ARBA" id="ARBA00004651"/>
    </source>
</evidence>
<accession>A0A9W6IA76</accession>
<evidence type="ECO:0000259" key="8">
    <source>
        <dbReference type="PROSITE" id="PS50850"/>
    </source>
</evidence>
<evidence type="ECO:0000256" key="4">
    <source>
        <dbReference type="ARBA" id="ARBA00022989"/>
    </source>
</evidence>
<keyword evidence="3 7" id="KW-0812">Transmembrane</keyword>
<evidence type="ECO:0000256" key="5">
    <source>
        <dbReference type="ARBA" id="ARBA00023136"/>
    </source>
</evidence>
<dbReference type="InterPro" id="IPR011701">
    <property type="entry name" value="MFS"/>
</dbReference>
<evidence type="ECO:0000256" key="6">
    <source>
        <dbReference type="SAM" id="MobiDB-lite"/>
    </source>
</evidence>
<dbReference type="GO" id="GO:0005886">
    <property type="term" value="C:plasma membrane"/>
    <property type="evidence" value="ECO:0007669"/>
    <property type="project" value="UniProtKB-SubCell"/>
</dbReference>
<gene>
    <name evidence="9" type="ORF">GCM10017600_83400</name>
</gene>
<organism evidence="9 10">
    <name type="scientific">Streptosporangium carneum</name>
    <dbReference type="NCBI Taxonomy" id="47481"/>
    <lineage>
        <taxon>Bacteria</taxon>
        <taxon>Bacillati</taxon>
        <taxon>Actinomycetota</taxon>
        <taxon>Actinomycetes</taxon>
        <taxon>Streptosporangiales</taxon>
        <taxon>Streptosporangiaceae</taxon>
        <taxon>Streptosporangium</taxon>
    </lineage>
</organism>
<dbReference type="InterPro" id="IPR036259">
    <property type="entry name" value="MFS_trans_sf"/>
</dbReference>
<dbReference type="SUPFAM" id="SSF103473">
    <property type="entry name" value="MFS general substrate transporter"/>
    <property type="match status" value="1"/>
</dbReference>
<keyword evidence="5 7" id="KW-0472">Membrane</keyword>
<name>A0A9W6IA76_9ACTN</name>
<evidence type="ECO:0000313" key="10">
    <source>
        <dbReference type="Proteomes" id="UP001143474"/>
    </source>
</evidence>
<evidence type="ECO:0000256" key="7">
    <source>
        <dbReference type="SAM" id="Phobius"/>
    </source>
</evidence>
<dbReference type="CDD" id="cd06173">
    <property type="entry name" value="MFS_MefA_like"/>
    <property type="match status" value="1"/>
</dbReference>
<feature type="transmembrane region" description="Helical" evidence="7">
    <location>
        <begin position="386"/>
        <end position="407"/>
    </location>
</feature>
<protein>
    <recommendedName>
        <fullName evidence="8">Major facilitator superfamily (MFS) profile domain-containing protein</fullName>
    </recommendedName>
</protein>
<feature type="transmembrane region" description="Helical" evidence="7">
    <location>
        <begin position="61"/>
        <end position="83"/>
    </location>
</feature>
<feature type="transmembrane region" description="Helical" evidence="7">
    <location>
        <begin position="95"/>
        <end position="115"/>
    </location>
</feature>
<dbReference type="RefSeq" id="WP_271223154.1">
    <property type="nucleotide sequence ID" value="NZ_BAAAVD010000017.1"/>
</dbReference>
<dbReference type="AlphaFoldDB" id="A0A9W6IA76"/>
<feature type="transmembrane region" description="Helical" evidence="7">
    <location>
        <begin position="296"/>
        <end position="317"/>
    </location>
</feature>
<dbReference type="EMBL" id="BSEV01000039">
    <property type="protein sequence ID" value="GLK14927.1"/>
    <property type="molecule type" value="Genomic_DNA"/>
</dbReference>
<feature type="transmembrane region" description="Helical" evidence="7">
    <location>
        <begin position="29"/>
        <end position="55"/>
    </location>
</feature>
<feature type="transmembrane region" description="Helical" evidence="7">
    <location>
        <begin position="428"/>
        <end position="448"/>
    </location>
</feature>
<dbReference type="Gene3D" id="1.20.1250.20">
    <property type="entry name" value="MFS general substrate transporter like domains"/>
    <property type="match status" value="1"/>
</dbReference>
<reference evidence="9" key="1">
    <citation type="journal article" date="2014" name="Int. J. Syst. Evol. Microbiol.">
        <title>Complete genome sequence of Corynebacterium casei LMG S-19264T (=DSM 44701T), isolated from a smear-ripened cheese.</title>
        <authorList>
            <consortium name="US DOE Joint Genome Institute (JGI-PGF)"/>
            <person name="Walter F."/>
            <person name="Albersmeier A."/>
            <person name="Kalinowski J."/>
            <person name="Ruckert C."/>
        </authorList>
    </citation>
    <scope>NUCLEOTIDE SEQUENCE</scope>
    <source>
        <strain evidence="9">VKM Ac-2007</strain>
    </source>
</reference>
<feature type="compositionally biased region" description="Basic and acidic residues" evidence="6">
    <location>
        <begin position="213"/>
        <end position="226"/>
    </location>
</feature>
<dbReference type="Proteomes" id="UP001143474">
    <property type="component" value="Unassembled WGS sequence"/>
</dbReference>
<feature type="transmembrane region" description="Helical" evidence="7">
    <location>
        <begin position="454"/>
        <end position="476"/>
    </location>
</feature>
<sequence length="487" mass="49704">MTSDNDRTAVLTPVREAGVLRVASFRRLWLANLAGSVGQQFGTLALSVTAVTALHASTFEMSVITALGSMAYLVLGIPSGVWVDRWSKKRVLLTAEAVRAVAVASVPLAFVLGVLSVPQLMAVAAVTGVADLFFSVAHTSVLPAIVSRERVSEASARLQTSDTTVRVVGPGLAGQVLRFAGGPLVYGVTAVTHVLSWLFISGIDLDEPATRNSGERAARNGDEHTARNVNEPAASTTSTASTMSGRSGGSGGGSAASTASGGTDGSGARAKEHAPFWSSLRTGLGFVAGHPVLRTFLMSGALINMGAGAYGAVLALFVLRDLGLSPATLGMATSVGALGGIVGSLAGLRVKKALGSIRAVITCYCSLSAAFAMVPLAAVLPVPHVVPITASSLLFSALLVMASISSTGINARVTPYALMGRVTSARRFVTMGAIPVGAMLGGLVASLAGNTATLWLAASLAALTIVPFVFSPLLTVRELPEKWEAKP</sequence>
<evidence type="ECO:0000256" key="2">
    <source>
        <dbReference type="ARBA" id="ARBA00022475"/>
    </source>
</evidence>
<reference evidence="9" key="2">
    <citation type="submission" date="2023-01" db="EMBL/GenBank/DDBJ databases">
        <authorList>
            <person name="Sun Q."/>
            <person name="Evtushenko L."/>
        </authorList>
    </citation>
    <scope>NUCLEOTIDE SEQUENCE</scope>
    <source>
        <strain evidence="9">VKM Ac-2007</strain>
    </source>
</reference>
<dbReference type="PANTHER" id="PTHR23513">
    <property type="entry name" value="INTEGRAL MEMBRANE EFFLUX PROTEIN-RELATED"/>
    <property type="match status" value="1"/>
</dbReference>
<evidence type="ECO:0000256" key="3">
    <source>
        <dbReference type="ARBA" id="ARBA00022692"/>
    </source>
</evidence>
<keyword evidence="2" id="KW-1003">Cell membrane</keyword>
<feature type="transmembrane region" description="Helical" evidence="7">
    <location>
        <begin position="329"/>
        <end position="348"/>
    </location>
</feature>
<comment type="caution">
    <text evidence="9">The sequence shown here is derived from an EMBL/GenBank/DDBJ whole genome shotgun (WGS) entry which is preliminary data.</text>
</comment>
<keyword evidence="10" id="KW-1185">Reference proteome</keyword>
<feature type="region of interest" description="Disordered" evidence="6">
    <location>
        <begin position="211"/>
        <end position="270"/>
    </location>
</feature>
<dbReference type="PROSITE" id="PS50850">
    <property type="entry name" value="MFS"/>
    <property type="match status" value="1"/>
</dbReference>
<feature type="compositionally biased region" description="Low complexity" evidence="6">
    <location>
        <begin position="233"/>
        <end position="245"/>
    </location>
</feature>
<proteinExistence type="predicted"/>
<feature type="transmembrane region" description="Helical" evidence="7">
    <location>
        <begin position="360"/>
        <end position="380"/>
    </location>
</feature>
<comment type="subcellular location">
    <subcellularLocation>
        <location evidence="1">Cell membrane</location>
        <topology evidence="1">Multi-pass membrane protein</topology>
    </subcellularLocation>
</comment>
<evidence type="ECO:0000313" key="9">
    <source>
        <dbReference type="EMBL" id="GLK14927.1"/>
    </source>
</evidence>
<dbReference type="Pfam" id="PF07690">
    <property type="entry name" value="MFS_1"/>
    <property type="match status" value="1"/>
</dbReference>
<dbReference type="PANTHER" id="PTHR23513:SF6">
    <property type="entry name" value="MAJOR FACILITATOR SUPERFAMILY ASSOCIATED DOMAIN-CONTAINING PROTEIN"/>
    <property type="match status" value="1"/>
</dbReference>